<name>X6MU63_RETFI</name>
<proteinExistence type="predicted"/>
<feature type="region of interest" description="Disordered" evidence="1">
    <location>
        <begin position="83"/>
        <end position="130"/>
    </location>
</feature>
<organism evidence="2 3">
    <name type="scientific">Reticulomyxa filosa</name>
    <dbReference type="NCBI Taxonomy" id="46433"/>
    <lineage>
        <taxon>Eukaryota</taxon>
        <taxon>Sar</taxon>
        <taxon>Rhizaria</taxon>
        <taxon>Retaria</taxon>
        <taxon>Foraminifera</taxon>
        <taxon>Monothalamids</taxon>
        <taxon>Reticulomyxidae</taxon>
        <taxon>Reticulomyxa</taxon>
    </lineage>
</organism>
<dbReference type="InterPro" id="IPR011992">
    <property type="entry name" value="EF-hand-dom_pair"/>
</dbReference>
<dbReference type="SUPFAM" id="SSF47473">
    <property type="entry name" value="EF-hand"/>
    <property type="match status" value="1"/>
</dbReference>
<dbReference type="AlphaFoldDB" id="X6MU63"/>
<accession>X6MU63</accession>
<dbReference type="EMBL" id="ASPP01016458">
    <property type="protein sequence ID" value="ETO17518.1"/>
    <property type="molecule type" value="Genomic_DNA"/>
</dbReference>
<evidence type="ECO:0000313" key="2">
    <source>
        <dbReference type="EMBL" id="ETO17518.1"/>
    </source>
</evidence>
<reference evidence="2 3" key="1">
    <citation type="journal article" date="2013" name="Curr. Biol.">
        <title>The Genome of the Foraminiferan Reticulomyxa filosa.</title>
        <authorList>
            <person name="Glockner G."/>
            <person name="Hulsmann N."/>
            <person name="Schleicher M."/>
            <person name="Noegel A.A."/>
            <person name="Eichinger L."/>
            <person name="Gallinger C."/>
            <person name="Pawlowski J."/>
            <person name="Sierra R."/>
            <person name="Euteneuer U."/>
            <person name="Pillet L."/>
            <person name="Moustafa A."/>
            <person name="Platzer M."/>
            <person name="Groth M."/>
            <person name="Szafranski K."/>
            <person name="Schliwa M."/>
        </authorList>
    </citation>
    <scope>NUCLEOTIDE SEQUENCE [LARGE SCALE GENOMIC DNA]</scope>
</reference>
<gene>
    <name evidence="2" type="ORF">RFI_19802</name>
</gene>
<evidence type="ECO:0000313" key="3">
    <source>
        <dbReference type="Proteomes" id="UP000023152"/>
    </source>
</evidence>
<sequence length="159" mass="19039">MFQGGTFYNEVDANLKEDEKQEWLSWFAKFDKSYDIFGKIMVEDLAKLIKEKDLEDLTEKVRDKIFNEMQQEGYLFRPIDHHQWSRQQQQASQHDNDRQYISTEHAGLDDDVPRHSNSPTPFVSQKEKPQSLSWLKREEFLVFVVRWKQRPKPTQCGTQ</sequence>
<protein>
    <submittedName>
        <fullName evidence="2">Uncharacterized protein</fullName>
    </submittedName>
</protein>
<dbReference type="Proteomes" id="UP000023152">
    <property type="component" value="Unassembled WGS sequence"/>
</dbReference>
<keyword evidence="3" id="KW-1185">Reference proteome</keyword>
<comment type="caution">
    <text evidence="2">The sequence shown here is derived from an EMBL/GenBank/DDBJ whole genome shotgun (WGS) entry which is preliminary data.</text>
</comment>
<evidence type="ECO:0000256" key="1">
    <source>
        <dbReference type="SAM" id="MobiDB-lite"/>
    </source>
</evidence>